<comment type="subcellular location">
    <subcellularLocation>
        <location evidence="1">Membrane</location>
        <topology evidence="1">Multi-pass membrane protein</topology>
    </subcellularLocation>
</comment>
<dbReference type="GO" id="GO:0022857">
    <property type="term" value="F:transmembrane transporter activity"/>
    <property type="evidence" value="ECO:0007669"/>
    <property type="project" value="InterPro"/>
</dbReference>
<dbReference type="Proteomes" id="UP000236723">
    <property type="component" value="Unassembled WGS sequence"/>
</dbReference>
<feature type="transmembrane region" description="Helical" evidence="6">
    <location>
        <begin position="147"/>
        <end position="167"/>
    </location>
</feature>
<accession>A0A1H6E713</accession>
<dbReference type="InterPro" id="IPR002293">
    <property type="entry name" value="AA/rel_permease1"/>
</dbReference>
<feature type="transmembrane region" description="Helical" evidence="6">
    <location>
        <begin position="264"/>
        <end position="291"/>
    </location>
</feature>
<dbReference type="InterPro" id="IPR053153">
    <property type="entry name" value="APC_K+_Transporter"/>
</dbReference>
<organism evidence="7 8">
    <name type="scientific">Thermomonospora echinospora</name>
    <dbReference type="NCBI Taxonomy" id="1992"/>
    <lineage>
        <taxon>Bacteria</taxon>
        <taxon>Bacillati</taxon>
        <taxon>Actinomycetota</taxon>
        <taxon>Actinomycetes</taxon>
        <taxon>Streptosporangiales</taxon>
        <taxon>Thermomonosporaceae</taxon>
        <taxon>Thermomonospora</taxon>
    </lineage>
</organism>
<evidence type="ECO:0000256" key="1">
    <source>
        <dbReference type="ARBA" id="ARBA00004141"/>
    </source>
</evidence>
<dbReference type="PANTHER" id="PTHR47704">
    <property type="entry name" value="POTASSIUM TRANSPORTER KIMA"/>
    <property type="match status" value="1"/>
</dbReference>
<dbReference type="AlphaFoldDB" id="A0A1H6E713"/>
<feature type="transmembrane region" description="Helical" evidence="6">
    <location>
        <begin position="221"/>
        <end position="243"/>
    </location>
</feature>
<dbReference type="GO" id="GO:0016020">
    <property type="term" value="C:membrane"/>
    <property type="evidence" value="ECO:0007669"/>
    <property type="project" value="UniProtKB-SubCell"/>
</dbReference>
<keyword evidence="8" id="KW-1185">Reference proteome</keyword>
<dbReference type="Pfam" id="PF13520">
    <property type="entry name" value="AA_permease_2"/>
    <property type="match status" value="1"/>
</dbReference>
<dbReference type="PANTHER" id="PTHR47704:SF1">
    <property type="entry name" value="POTASSIUM TRANSPORTER KIMA"/>
    <property type="match status" value="1"/>
</dbReference>
<feature type="region of interest" description="Disordered" evidence="5">
    <location>
        <begin position="641"/>
        <end position="677"/>
    </location>
</feature>
<keyword evidence="4 6" id="KW-0472">Membrane</keyword>
<protein>
    <submittedName>
        <fullName evidence="7">Amino acid transporter</fullName>
    </submittedName>
</protein>
<proteinExistence type="predicted"/>
<feature type="transmembrane region" description="Helical" evidence="6">
    <location>
        <begin position="371"/>
        <end position="391"/>
    </location>
</feature>
<feature type="transmembrane region" description="Helical" evidence="6">
    <location>
        <begin position="115"/>
        <end position="141"/>
    </location>
</feature>
<dbReference type="EMBL" id="FNVO01000039">
    <property type="protein sequence ID" value="SEG93492.1"/>
    <property type="molecule type" value="Genomic_DNA"/>
</dbReference>
<feature type="transmembrane region" description="Helical" evidence="6">
    <location>
        <begin position="325"/>
        <end position="350"/>
    </location>
</feature>
<keyword evidence="3 6" id="KW-1133">Transmembrane helix</keyword>
<dbReference type="OrthoDB" id="9759676at2"/>
<evidence type="ECO:0000256" key="6">
    <source>
        <dbReference type="SAM" id="Phobius"/>
    </source>
</evidence>
<feature type="compositionally biased region" description="Low complexity" evidence="5">
    <location>
        <begin position="645"/>
        <end position="656"/>
    </location>
</feature>
<evidence type="ECO:0000313" key="8">
    <source>
        <dbReference type="Proteomes" id="UP000236723"/>
    </source>
</evidence>
<feature type="transmembrane region" description="Helical" evidence="6">
    <location>
        <begin position="69"/>
        <end position="88"/>
    </location>
</feature>
<feature type="transmembrane region" description="Helical" evidence="6">
    <location>
        <begin position="179"/>
        <end position="201"/>
    </location>
</feature>
<sequence length="677" mass="71791">MGGVWNAVLGLPKRFLVGRPLRTEQMGQTLLPKRLALPVFCSDPLSSNAYAAEEILLALSLGGLALLHLAPWVAAAVITLLVVVVLSYRQTCHAYPNGGGAYAVSRANLGENASLVAASALLIDYVLTVAVSVAAGVANIVSAVPALAPHAVELCVGLIAILAVVNLRGVKESGTVFAIPTYGFVAVVFAMLAWGGLRVLTGHPPVAESASFGIEPASPTTGLLVLAIMLRAFSQGCTALTGVEAVSNGVPNFRRPKAANAAATLVLMGAITVLMLAGITALALAAGVHIADQPGRLVGAPADYLQKTVLAQEAAAVFGAGSPPFFLVAIFTAAILVLAANTAFNGFPILASILGEDGYLPHQFGRRGDRLVFSNGIVLLALLAIALIRAFDASTTRLIQLYIIGVFVSFTLSQWGMVRHWTRRLRTAAAGDHRRIHRSRLVNGLGGTLTALVLAVVLVSKFTHGAYIVCIAMPLLFWLMKRIRGHYDRVAAQLRPGDGPVTLPSRIHALVLVSQLHTPALRALAFARATRPSTLTALTVGTSPAQVRKLEEEWRARDIEVPLVVLDSPYRDITGPVLAYVARIRRRSPRDVVCVFIPEYVVDHWWEQLLHNQSALRLKARLLFRPGVMVTSVPWHLGSAGSGLEAPPEAPAAQEPGSVRLPPLPALSSQRRSAGRS</sequence>
<evidence type="ECO:0000256" key="2">
    <source>
        <dbReference type="ARBA" id="ARBA00022692"/>
    </source>
</evidence>
<evidence type="ECO:0000256" key="3">
    <source>
        <dbReference type="ARBA" id="ARBA00022989"/>
    </source>
</evidence>
<evidence type="ECO:0000256" key="5">
    <source>
        <dbReference type="SAM" id="MobiDB-lite"/>
    </source>
</evidence>
<reference evidence="8" key="1">
    <citation type="submission" date="2016-10" db="EMBL/GenBank/DDBJ databases">
        <authorList>
            <person name="Varghese N."/>
            <person name="Submissions S."/>
        </authorList>
    </citation>
    <scope>NUCLEOTIDE SEQUENCE [LARGE SCALE GENOMIC DNA]</scope>
    <source>
        <strain evidence="8">DSM 43163</strain>
    </source>
</reference>
<evidence type="ECO:0000256" key="4">
    <source>
        <dbReference type="ARBA" id="ARBA00023136"/>
    </source>
</evidence>
<keyword evidence="2 6" id="KW-0812">Transmembrane</keyword>
<gene>
    <name evidence="7" type="ORF">SAMN04489712_13914</name>
</gene>
<feature type="transmembrane region" description="Helical" evidence="6">
    <location>
        <begin position="464"/>
        <end position="480"/>
    </location>
</feature>
<dbReference type="Gene3D" id="1.20.1740.10">
    <property type="entry name" value="Amino acid/polyamine transporter I"/>
    <property type="match status" value="1"/>
</dbReference>
<feature type="compositionally biased region" description="Polar residues" evidence="5">
    <location>
        <begin position="667"/>
        <end position="677"/>
    </location>
</feature>
<feature type="transmembrane region" description="Helical" evidence="6">
    <location>
        <begin position="397"/>
        <end position="418"/>
    </location>
</feature>
<evidence type="ECO:0000313" key="7">
    <source>
        <dbReference type="EMBL" id="SEG93492.1"/>
    </source>
</evidence>
<name>A0A1H6E713_9ACTN</name>
<feature type="transmembrane region" description="Helical" evidence="6">
    <location>
        <begin position="439"/>
        <end position="458"/>
    </location>
</feature>